<dbReference type="InterPro" id="IPR055140">
    <property type="entry name" value="Thiolase_C_2"/>
</dbReference>
<dbReference type="InterPro" id="IPR002155">
    <property type="entry name" value="Thiolase"/>
</dbReference>
<keyword evidence="3" id="KW-0808">Transferase</keyword>
<dbReference type="Proteomes" id="UP000199690">
    <property type="component" value="Unassembled WGS sequence"/>
</dbReference>
<keyword evidence="5" id="KW-1185">Reference proteome</keyword>
<gene>
    <name evidence="3" type="ORF">SAMN02982929_01029</name>
    <name evidence="4" type="ORF">SAMN05216506_1011040</name>
</gene>
<sequence>MTGVLSRSVAIAGIGATEFSKRSGRSELRLAVEAVLAAVADAGLEPSDVDGMVTYTAESSSDIHVARNAGIGELTYFSRVGYGGGAACGTVAHAAAAIAAGLASVVVCWRAFNERSGERYGLGQADRPVDLSADRAAYSWMTPFGLNTPAQWVAMFARRYMHDFGATSEDFGRVAVLDRKHAATNPRAWFHQRPITLAEHQESRWIAEPLHLLDCCQETDGGQALVLVSAERARDLPHLPVEVLAAAQGSGADQHMMTSYYRPSISGIPEMGLVGEQLWAQSGLRPGDVQAAILYDHFTPLVLPQLEELGFCARGEAKDFIRDGQLELDGLLPANTHGGQLGEAYLHGMNGIAEAVRLVRGTSVNQPPDVRNVVVTAGTGVPTSGLILGASE</sequence>
<feature type="domain" description="Thiolase N-terminal" evidence="1">
    <location>
        <begin position="14"/>
        <end position="230"/>
    </location>
</feature>
<feature type="domain" description="Thiolase C-terminal" evidence="2">
    <location>
        <begin position="274"/>
        <end position="381"/>
    </location>
</feature>
<organism evidence="3 6">
    <name type="scientific">Saccharopolyspora kobensis</name>
    <dbReference type="NCBI Taxonomy" id="146035"/>
    <lineage>
        <taxon>Bacteria</taxon>
        <taxon>Bacillati</taxon>
        <taxon>Actinomycetota</taxon>
        <taxon>Actinomycetes</taxon>
        <taxon>Pseudonocardiales</taxon>
        <taxon>Pseudonocardiaceae</taxon>
        <taxon>Saccharopolyspora</taxon>
    </lineage>
</organism>
<evidence type="ECO:0000313" key="3">
    <source>
        <dbReference type="EMBL" id="SEF92316.1"/>
    </source>
</evidence>
<dbReference type="EMBL" id="FNVB01000002">
    <property type="protein sequence ID" value="SEF92316.1"/>
    <property type="molecule type" value="Genomic_DNA"/>
</dbReference>
<evidence type="ECO:0000259" key="2">
    <source>
        <dbReference type="Pfam" id="PF22691"/>
    </source>
</evidence>
<dbReference type="GO" id="GO:0016747">
    <property type="term" value="F:acyltransferase activity, transferring groups other than amino-acyl groups"/>
    <property type="evidence" value="ECO:0007669"/>
    <property type="project" value="InterPro"/>
</dbReference>
<dbReference type="PIRSF" id="PIRSF000429">
    <property type="entry name" value="Ac-CoA_Ac_transf"/>
    <property type="match status" value="1"/>
</dbReference>
<reference evidence="5 6" key="2">
    <citation type="submission" date="2016-10" db="EMBL/GenBank/DDBJ databases">
        <authorList>
            <person name="Varghese N."/>
            <person name="Submissions S."/>
        </authorList>
    </citation>
    <scope>NUCLEOTIDE SEQUENCE [LARGE SCALE GENOMIC DNA]</scope>
    <source>
        <strain evidence="6">ATCC 20501</strain>
        <strain evidence="4 5">CGMCC 4.3529</strain>
    </source>
</reference>
<dbReference type="NCBIfam" id="NF005892">
    <property type="entry name" value="PRK07855.1"/>
    <property type="match status" value="1"/>
</dbReference>
<evidence type="ECO:0000313" key="6">
    <source>
        <dbReference type="Proteomes" id="UP000236729"/>
    </source>
</evidence>
<dbReference type="SMR" id="A0A1H5VZB5"/>
<evidence type="ECO:0000313" key="4">
    <source>
        <dbReference type="EMBL" id="SFC55313.1"/>
    </source>
</evidence>
<accession>A0A1H5VZB5</accession>
<dbReference type="Proteomes" id="UP000236729">
    <property type="component" value="Unassembled WGS sequence"/>
</dbReference>
<dbReference type="PANTHER" id="PTHR42870:SF1">
    <property type="entry name" value="NON-SPECIFIC LIPID-TRANSFER PROTEIN-LIKE 2"/>
    <property type="match status" value="1"/>
</dbReference>
<dbReference type="Pfam" id="PF00108">
    <property type="entry name" value="Thiolase_N"/>
    <property type="match status" value="1"/>
</dbReference>
<proteinExistence type="predicted"/>
<dbReference type="PANTHER" id="PTHR42870">
    <property type="entry name" value="ACETYL-COA C-ACETYLTRANSFERASE"/>
    <property type="match status" value="1"/>
</dbReference>
<dbReference type="RefSeq" id="WP_093346604.1">
    <property type="nucleotide sequence ID" value="NZ_FNVB01000002.1"/>
</dbReference>
<accession>A0A1I1KB61</accession>
<dbReference type="Pfam" id="PF22691">
    <property type="entry name" value="Thiolase_C_1"/>
    <property type="match status" value="1"/>
</dbReference>
<dbReference type="Gene3D" id="3.40.47.10">
    <property type="match status" value="1"/>
</dbReference>
<reference evidence="3" key="1">
    <citation type="submission" date="2016-10" db="EMBL/GenBank/DDBJ databases">
        <authorList>
            <person name="de Groot N.N."/>
        </authorList>
    </citation>
    <scope>NUCLEOTIDE SEQUENCE [LARGE SCALE GENOMIC DNA]</scope>
    <source>
        <strain evidence="3">ATCC 20501</strain>
    </source>
</reference>
<name>A0A1H5VZB5_9PSEU</name>
<protein>
    <submittedName>
        <fullName evidence="3">Acetyl-CoA acetyltransferase</fullName>
    </submittedName>
</protein>
<dbReference type="InterPro" id="IPR020616">
    <property type="entry name" value="Thiolase_N"/>
</dbReference>
<evidence type="ECO:0000313" key="5">
    <source>
        <dbReference type="Proteomes" id="UP000199690"/>
    </source>
</evidence>
<dbReference type="EMBL" id="FOME01000001">
    <property type="protein sequence ID" value="SFC55313.1"/>
    <property type="molecule type" value="Genomic_DNA"/>
</dbReference>
<dbReference type="InterPro" id="IPR016039">
    <property type="entry name" value="Thiolase-like"/>
</dbReference>
<dbReference type="SUPFAM" id="SSF53901">
    <property type="entry name" value="Thiolase-like"/>
    <property type="match status" value="2"/>
</dbReference>
<dbReference type="AlphaFoldDB" id="A0A1H5VZB5"/>
<dbReference type="CDD" id="cd00829">
    <property type="entry name" value="SCP-x_thiolase"/>
    <property type="match status" value="1"/>
</dbReference>
<evidence type="ECO:0000259" key="1">
    <source>
        <dbReference type="Pfam" id="PF00108"/>
    </source>
</evidence>